<feature type="non-terminal residue" evidence="1">
    <location>
        <position position="180"/>
    </location>
</feature>
<gene>
    <name evidence="1" type="ORF">LTS18_001517</name>
</gene>
<feature type="non-terminal residue" evidence="1">
    <location>
        <position position="1"/>
    </location>
</feature>
<name>A0ACC3CTC4_9PEZI</name>
<protein>
    <submittedName>
        <fullName evidence="1">Uncharacterized protein</fullName>
    </submittedName>
</protein>
<accession>A0ACC3CTC4</accession>
<comment type="caution">
    <text evidence="1">The sequence shown here is derived from an EMBL/GenBank/DDBJ whole genome shotgun (WGS) entry which is preliminary data.</text>
</comment>
<organism evidence="1 2">
    <name type="scientific">Coniosporium uncinatum</name>
    <dbReference type="NCBI Taxonomy" id="93489"/>
    <lineage>
        <taxon>Eukaryota</taxon>
        <taxon>Fungi</taxon>
        <taxon>Dikarya</taxon>
        <taxon>Ascomycota</taxon>
        <taxon>Pezizomycotina</taxon>
        <taxon>Dothideomycetes</taxon>
        <taxon>Dothideomycetes incertae sedis</taxon>
        <taxon>Coniosporium</taxon>
    </lineage>
</organism>
<sequence length="180" mass="20435">RVAELERKIDALTASLQARENGAYPDGYAREPRNSLSASPYSTHHQPYQPDKRLLGEEQQREQQQQQQQQHQSSSGFTRQATEPPSAASRKRRRVDEKSESSDEEVQTIRRELLMNHAGSAIPNNYNERKPIIFDHSDIDGKISAIIDHGTAQRLFDHYVNHIVPNFPAVPFPPGTKAQT</sequence>
<dbReference type="EMBL" id="JAWDJW010012064">
    <property type="protein sequence ID" value="KAK3044348.1"/>
    <property type="molecule type" value="Genomic_DNA"/>
</dbReference>
<reference evidence="1" key="1">
    <citation type="submission" date="2024-09" db="EMBL/GenBank/DDBJ databases">
        <title>Black Yeasts Isolated from many extreme environments.</title>
        <authorList>
            <person name="Coleine C."/>
            <person name="Stajich J.E."/>
            <person name="Selbmann L."/>
        </authorList>
    </citation>
    <scope>NUCLEOTIDE SEQUENCE</scope>
    <source>
        <strain evidence="1">CCFEE 5737</strain>
    </source>
</reference>
<keyword evidence="2" id="KW-1185">Reference proteome</keyword>
<dbReference type="Proteomes" id="UP001186974">
    <property type="component" value="Unassembled WGS sequence"/>
</dbReference>
<evidence type="ECO:0000313" key="1">
    <source>
        <dbReference type="EMBL" id="KAK3044348.1"/>
    </source>
</evidence>
<evidence type="ECO:0000313" key="2">
    <source>
        <dbReference type="Proteomes" id="UP001186974"/>
    </source>
</evidence>
<proteinExistence type="predicted"/>